<dbReference type="Proteomes" id="UP001164472">
    <property type="component" value="Chromosome"/>
</dbReference>
<proteinExistence type="predicted"/>
<dbReference type="KEGG" id="asem:NNL22_14935"/>
<name>A0A9E8KNF6_9ALTE</name>
<evidence type="ECO:0000313" key="1">
    <source>
        <dbReference type="EMBL" id="UZW74303.1"/>
    </source>
</evidence>
<organism evidence="1 2">
    <name type="scientific">Alkalimarinus sediminis</name>
    <dbReference type="NCBI Taxonomy" id="1632866"/>
    <lineage>
        <taxon>Bacteria</taxon>
        <taxon>Pseudomonadati</taxon>
        <taxon>Pseudomonadota</taxon>
        <taxon>Gammaproteobacteria</taxon>
        <taxon>Alteromonadales</taxon>
        <taxon>Alteromonadaceae</taxon>
        <taxon>Alkalimarinus</taxon>
    </lineage>
</organism>
<dbReference type="EMBL" id="CP101527">
    <property type="protein sequence ID" value="UZW74303.1"/>
    <property type="molecule type" value="Genomic_DNA"/>
</dbReference>
<reference evidence="1" key="1">
    <citation type="submission" date="2022-07" db="EMBL/GenBank/DDBJ databases">
        <title>Alkalimarinus sp. nov., isolated from gut of a Alitta virens.</title>
        <authorList>
            <person name="Yang A.I."/>
            <person name="Shin N.-R."/>
        </authorList>
    </citation>
    <scope>NUCLEOTIDE SEQUENCE</scope>
    <source>
        <strain evidence="1">FA028</strain>
    </source>
</reference>
<dbReference type="RefSeq" id="WP_251812524.1">
    <property type="nucleotide sequence ID" value="NZ_CP101527.1"/>
</dbReference>
<sequence length="108" mass="11878">MANLLQNLELAKDVAQTAIDNTVTAVESVHTVIADTSYSILNQGVVDEKRLNTLKEKHDLSASKVYSAIRDVNQNLGQLASDYFGSLEDRAHASEVMTKNNQKDKKTS</sequence>
<gene>
    <name evidence="1" type="ORF">NNL22_14935</name>
</gene>
<evidence type="ECO:0000313" key="2">
    <source>
        <dbReference type="Proteomes" id="UP001164472"/>
    </source>
</evidence>
<dbReference type="AlphaFoldDB" id="A0A9E8KNF6"/>
<protein>
    <submittedName>
        <fullName evidence="1">Uncharacterized protein</fullName>
    </submittedName>
</protein>
<accession>A0A9E8KNF6</accession>
<keyword evidence="2" id="KW-1185">Reference proteome</keyword>